<dbReference type="AlphaFoldDB" id="A0A4S8LEP9"/>
<evidence type="ECO:0000313" key="2">
    <source>
        <dbReference type="EMBL" id="THU87291.1"/>
    </source>
</evidence>
<sequence length="201" mass="21900">HNGNPDDIYGAPDTLITRGQPRLHVSNFSQMPVVVNVGEVLGRAHDPNTWLDKSTHMSQEELARAKGYASFIKELSKTDRMTRFSAPIRSETKITSKAQQNATGEDDPSAEDPLEGGPKGAEVLADSVSSDRLLQEISLSPDLTKDQRRQLETVILQNQSAFGLDGRLGNYDSKVEITLKPGAQPVSLPPFPASPANREVI</sequence>
<gene>
    <name evidence="2" type="ORF">K435DRAFT_617751</name>
</gene>
<protein>
    <submittedName>
        <fullName evidence="2">Uncharacterized protein</fullName>
    </submittedName>
</protein>
<name>A0A4S8LEP9_DENBC</name>
<accession>A0A4S8LEP9</accession>
<proteinExistence type="predicted"/>
<dbReference type="Proteomes" id="UP000297245">
    <property type="component" value="Unassembled WGS sequence"/>
</dbReference>
<feature type="region of interest" description="Disordered" evidence="1">
    <location>
        <begin position="89"/>
        <end position="122"/>
    </location>
</feature>
<evidence type="ECO:0000256" key="1">
    <source>
        <dbReference type="SAM" id="MobiDB-lite"/>
    </source>
</evidence>
<organism evidence="2 3">
    <name type="scientific">Dendrothele bispora (strain CBS 962.96)</name>
    <dbReference type="NCBI Taxonomy" id="1314807"/>
    <lineage>
        <taxon>Eukaryota</taxon>
        <taxon>Fungi</taxon>
        <taxon>Dikarya</taxon>
        <taxon>Basidiomycota</taxon>
        <taxon>Agaricomycotina</taxon>
        <taxon>Agaricomycetes</taxon>
        <taxon>Agaricomycetidae</taxon>
        <taxon>Agaricales</taxon>
        <taxon>Agaricales incertae sedis</taxon>
        <taxon>Dendrothele</taxon>
    </lineage>
</organism>
<feature type="region of interest" description="Disordered" evidence="1">
    <location>
        <begin position="182"/>
        <end position="201"/>
    </location>
</feature>
<feature type="non-terminal residue" evidence="2">
    <location>
        <position position="201"/>
    </location>
</feature>
<keyword evidence="3" id="KW-1185">Reference proteome</keyword>
<dbReference type="EMBL" id="ML179457">
    <property type="protein sequence ID" value="THU87291.1"/>
    <property type="molecule type" value="Genomic_DNA"/>
</dbReference>
<feature type="non-terminal residue" evidence="2">
    <location>
        <position position="1"/>
    </location>
</feature>
<evidence type="ECO:0000313" key="3">
    <source>
        <dbReference type="Proteomes" id="UP000297245"/>
    </source>
</evidence>
<feature type="compositionally biased region" description="Acidic residues" evidence="1">
    <location>
        <begin position="104"/>
        <end position="114"/>
    </location>
</feature>
<dbReference type="OrthoDB" id="3262968at2759"/>
<reference evidence="2 3" key="1">
    <citation type="journal article" date="2019" name="Nat. Ecol. Evol.">
        <title>Megaphylogeny resolves global patterns of mushroom evolution.</title>
        <authorList>
            <person name="Varga T."/>
            <person name="Krizsan K."/>
            <person name="Foldi C."/>
            <person name="Dima B."/>
            <person name="Sanchez-Garcia M."/>
            <person name="Sanchez-Ramirez S."/>
            <person name="Szollosi G.J."/>
            <person name="Szarkandi J.G."/>
            <person name="Papp V."/>
            <person name="Albert L."/>
            <person name="Andreopoulos W."/>
            <person name="Angelini C."/>
            <person name="Antonin V."/>
            <person name="Barry K.W."/>
            <person name="Bougher N.L."/>
            <person name="Buchanan P."/>
            <person name="Buyck B."/>
            <person name="Bense V."/>
            <person name="Catcheside P."/>
            <person name="Chovatia M."/>
            <person name="Cooper J."/>
            <person name="Damon W."/>
            <person name="Desjardin D."/>
            <person name="Finy P."/>
            <person name="Geml J."/>
            <person name="Haridas S."/>
            <person name="Hughes K."/>
            <person name="Justo A."/>
            <person name="Karasinski D."/>
            <person name="Kautmanova I."/>
            <person name="Kiss B."/>
            <person name="Kocsube S."/>
            <person name="Kotiranta H."/>
            <person name="LaButti K.M."/>
            <person name="Lechner B.E."/>
            <person name="Liimatainen K."/>
            <person name="Lipzen A."/>
            <person name="Lukacs Z."/>
            <person name="Mihaltcheva S."/>
            <person name="Morgado L.N."/>
            <person name="Niskanen T."/>
            <person name="Noordeloos M.E."/>
            <person name="Ohm R.A."/>
            <person name="Ortiz-Santana B."/>
            <person name="Ovrebo C."/>
            <person name="Racz N."/>
            <person name="Riley R."/>
            <person name="Savchenko A."/>
            <person name="Shiryaev A."/>
            <person name="Soop K."/>
            <person name="Spirin V."/>
            <person name="Szebenyi C."/>
            <person name="Tomsovsky M."/>
            <person name="Tulloss R.E."/>
            <person name="Uehling J."/>
            <person name="Grigoriev I.V."/>
            <person name="Vagvolgyi C."/>
            <person name="Papp T."/>
            <person name="Martin F.M."/>
            <person name="Miettinen O."/>
            <person name="Hibbett D.S."/>
            <person name="Nagy L.G."/>
        </authorList>
    </citation>
    <scope>NUCLEOTIDE SEQUENCE [LARGE SCALE GENOMIC DNA]</scope>
    <source>
        <strain evidence="2 3">CBS 962.96</strain>
    </source>
</reference>
<feature type="compositionally biased region" description="Polar residues" evidence="1">
    <location>
        <begin position="93"/>
        <end position="103"/>
    </location>
</feature>